<keyword evidence="1" id="KW-0812">Transmembrane</keyword>
<gene>
    <name evidence="2" type="ORF">CKY47_13805</name>
</gene>
<keyword evidence="1" id="KW-0472">Membrane</keyword>
<keyword evidence="1" id="KW-1133">Transmembrane helix</keyword>
<feature type="transmembrane region" description="Helical" evidence="1">
    <location>
        <begin position="33"/>
        <end position="50"/>
    </location>
</feature>
<name>A0ABU0WYU5_9PSEU</name>
<sequence length="60" mass="6395">MAVTRLLSGAFWLTTLVLSVAFRDEAPGALPAVLAGGVVLLLGGVVMRAVDKRRHRPPDR</sequence>
<reference evidence="2 3" key="1">
    <citation type="submission" date="2017-06" db="EMBL/GenBank/DDBJ databases">
        <title>Cultured bacterium strain Saccharothrix yanglingensis Hhs.015.</title>
        <authorList>
            <person name="Xia Y."/>
        </authorList>
    </citation>
    <scope>NUCLEOTIDE SEQUENCE [LARGE SCALE GENOMIC DNA]</scope>
    <source>
        <strain evidence="2 3">Hhs.015</strain>
    </source>
</reference>
<evidence type="ECO:0000313" key="2">
    <source>
        <dbReference type="EMBL" id="MDQ2585035.1"/>
    </source>
</evidence>
<evidence type="ECO:0000313" key="3">
    <source>
        <dbReference type="Proteomes" id="UP001225605"/>
    </source>
</evidence>
<dbReference type="RefSeq" id="WP_306746198.1">
    <property type="nucleotide sequence ID" value="NZ_NSDM01000005.1"/>
</dbReference>
<comment type="caution">
    <text evidence="2">The sequence shown here is derived from an EMBL/GenBank/DDBJ whole genome shotgun (WGS) entry which is preliminary data.</text>
</comment>
<evidence type="ECO:0008006" key="4">
    <source>
        <dbReference type="Google" id="ProtNLM"/>
    </source>
</evidence>
<dbReference type="Proteomes" id="UP001225605">
    <property type="component" value="Unassembled WGS sequence"/>
</dbReference>
<accession>A0ABU0WYU5</accession>
<organism evidence="2 3">
    <name type="scientific">Saccharothrix yanglingensis</name>
    <dbReference type="NCBI Taxonomy" id="659496"/>
    <lineage>
        <taxon>Bacteria</taxon>
        <taxon>Bacillati</taxon>
        <taxon>Actinomycetota</taxon>
        <taxon>Actinomycetes</taxon>
        <taxon>Pseudonocardiales</taxon>
        <taxon>Pseudonocardiaceae</taxon>
        <taxon>Saccharothrix</taxon>
    </lineage>
</organism>
<evidence type="ECO:0000256" key="1">
    <source>
        <dbReference type="SAM" id="Phobius"/>
    </source>
</evidence>
<protein>
    <recommendedName>
        <fullName evidence="4">Secreted protein with PEP-CTERM sorting signal</fullName>
    </recommendedName>
</protein>
<proteinExistence type="predicted"/>
<keyword evidence="3" id="KW-1185">Reference proteome</keyword>
<dbReference type="EMBL" id="NSDM01000005">
    <property type="protein sequence ID" value="MDQ2585035.1"/>
    <property type="molecule type" value="Genomic_DNA"/>
</dbReference>